<dbReference type="InterPro" id="IPR015590">
    <property type="entry name" value="Aldehyde_DH_dom"/>
</dbReference>
<evidence type="ECO:0000256" key="1">
    <source>
        <dbReference type="ARBA" id="ARBA00009986"/>
    </source>
</evidence>
<comment type="caution">
    <text evidence="4">The sequence shown here is derived from an EMBL/GenBank/DDBJ whole genome shotgun (WGS) entry which is preliminary data.</text>
</comment>
<dbReference type="AlphaFoldDB" id="A0A2P8F386"/>
<dbReference type="InterPro" id="IPR050740">
    <property type="entry name" value="Aldehyde_DH_Superfamily"/>
</dbReference>
<dbReference type="Gene3D" id="3.40.605.10">
    <property type="entry name" value="Aldehyde Dehydrogenase, Chain A, domain 1"/>
    <property type="match status" value="1"/>
</dbReference>
<dbReference type="InterPro" id="IPR016161">
    <property type="entry name" value="Ald_DH/histidinol_DH"/>
</dbReference>
<gene>
    <name evidence="4" type="ORF">CLV44_102111</name>
</gene>
<dbReference type="FunFam" id="3.40.309.10:FF:000004">
    <property type="entry name" value="Succinate-semialdehyde dehydrogenase I"/>
    <property type="match status" value="1"/>
</dbReference>
<sequence>MYIDGQWVTERSHFLVTNPASGDVIGEVPDCTSEDIDAAITAASEALKSWKQTTAYERSGLLYRAWEIMLSRKQELAELMTREQGKPLKASLNEVQYGADFLLWFAEEAKRINGQTIPSSRDNQRFITQKVPVGVVGAITPWNYPISMITRKLAPALAVGCTLVLKPAEQTPLCAKAMAEVFEEAGFPAGVINVITSRDPAPVGEAFCSDPRIRKLAFTGSTAVGKKLNAQAAAHMKRVSMELGGHAPAIVFPDADPAHAAKGLSLVKFLNTGQACISPNRIFVHRVHAEAFLAELTARVCRLKAGSGFEAGNSIGPLINEAALQKVDSQVQDALAKGATLYTGGHRLTDGELRGGLFYAPTVLAGVTPEMRIYYEETFGPVAPVVIYGDEDDVLAMANDTEYGLAAYVYSNNLSTAVKAFEALEFGIIGINDINPTSAAAPFGGMKSSGLGREGAQEGIEEYLETKLGGFALG</sequence>
<proteinExistence type="inferred from homology"/>
<dbReference type="EMBL" id="PYGI01000002">
    <property type="protein sequence ID" value="PSL16188.1"/>
    <property type="molecule type" value="Genomic_DNA"/>
</dbReference>
<evidence type="ECO:0000259" key="3">
    <source>
        <dbReference type="Pfam" id="PF00171"/>
    </source>
</evidence>
<feature type="domain" description="Aldehyde dehydrogenase" evidence="3">
    <location>
        <begin position="7"/>
        <end position="467"/>
    </location>
</feature>
<dbReference type="PANTHER" id="PTHR43353">
    <property type="entry name" value="SUCCINATE-SEMIALDEHYDE DEHYDROGENASE, MITOCHONDRIAL"/>
    <property type="match status" value="1"/>
</dbReference>
<dbReference type="Gene3D" id="3.40.309.10">
    <property type="entry name" value="Aldehyde Dehydrogenase, Chain A, domain 2"/>
    <property type="match status" value="1"/>
</dbReference>
<name>A0A2P8F386_9GAMM</name>
<protein>
    <submittedName>
        <fullName evidence="4">Succinate-semialdehyde dehydrogenase/glutarate-semialdehyde dehydrogenase</fullName>
    </submittedName>
</protein>
<organism evidence="4 5">
    <name type="scientific">Marinobacterium halophilum</name>
    <dbReference type="NCBI Taxonomy" id="267374"/>
    <lineage>
        <taxon>Bacteria</taxon>
        <taxon>Pseudomonadati</taxon>
        <taxon>Pseudomonadota</taxon>
        <taxon>Gammaproteobacteria</taxon>
        <taxon>Oceanospirillales</taxon>
        <taxon>Oceanospirillaceae</taxon>
        <taxon>Marinobacterium</taxon>
    </lineage>
</organism>
<evidence type="ECO:0000256" key="2">
    <source>
        <dbReference type="ARBA" id="ARBA00023002"/>
    </source>
</evidence>
<reference evidence="4 5" key="1">
    <citation type="submission" date="2018-03" db="EMBL/GenBank/DDBJ databases">
        <title>Genomic Encyclopedia of Archaeal and Bacterial Type Strains, Phase II (KMG-II): from individual species to whole genera.</title>
        <authorList>
            <person name="Goeker M."/>
        </authorList>
    </citation>
    <scope>NUCLEOTIDE SEQUENCE [LARGE SCALE GENOMIC DNA]</scope>
    <source>
        <strain evidence="4 5">DSM 17586</strain>
    </source>
</reference>
<evidence type="ECO:0000313" key="5">
    <source>
        <dbReference type="Proteomes" id="UP000242133"/>
    </source>
</evidence>
<dbReference type="Pfam" id="PF00171">
    <property type="entry name" value="Aldedh"/>
    <property type="match status" value="1"/>
</dbReference>
<dbReference type="FunFam" id="3.40.605.10:FF:000005">
    <property type="entry name" value="Succinate-semialdehyde dehydrogenase I"/>
    <property type="match status" value="1"/>
</dbReference>
<dbReference type="GO" id="GO:0016620">
    <property type="term" value="F:oxidoreductase activity, acting on the aldehyde or oxo group of donors, NAD or NADP as acceptor"/>
    <property type="evidence" value="ECO:0007669"/>
    <property type="project" value="InterPro"/>
</dbReference>
<dbReference type="InterPro" id="IPR016163">
    <property type="entry name" value="Ald_DH_C"/>
</dbReference>
<dbReference type="InterPro" id="IPR016162">
    <property type="entry name" value="Ald_DH_N"/>
</dbReference>
<comment type="similarity">
    <text evidence="1">Belongs to the aldehyde dehydrogenase family.</text>
</comment>
<accession>A0A2P8F386</accession>
<dbReference type="PANTHER" id="PTHR43353:SF5">
    <property type="entry name" value="SUCCINATE-SEMIALDEHYDE DEHYDROGENASE, MITOCHONDRIAL"/>
    <property type="match status" value="1"/>
</dbReference>
<dbReference type="OrthoDB" id="9812625at2"/>
<dbReference type="SUPFAM" id="SSF53720">
    <property type="entry name" value="ALDH-like"/>
    <property type="match status" value="1"/>
</dbReference>
<keyword evidence="2" id="KW-0560">Oxidoreductase</keyword>
<dbReference type="Proteomes" id="UP000242133">
    <property type="component" value="Unassembled WGS sequence"/>
</dbReference>
<dbReference type="CDD" id="cd07103">
    <property type="entry name" value="ALDH_F5_SSADH_GabD"/>
    <property type="match status" value="1"/>
</dbReference>
<evidence type="ECO:0000313" key="4">
    <source>
        <dbReference type="EMBL" id="PSL16188.1"/>
    </source>
</evidence>
<keyword evidence="5" id="KW-1185">Reference proteome</keyword>
<dbReference type="RefSeq" id="WP_106590408.1">
    <property type="nucleotide sequence ID" value="NZ_PYGI01000002.1"/>
</dbReference>